<evidence type="ECO:0000313" key="4">
    <source>
        <dbReference type="Proteomes" id="UP000516072"/>
    </source>
</evidence>
<dbReference type="PROSITE" id="PS01047">
    <property type="entry name" value="HMA_1"/>
    <property type="match status" value="1"/>
</dbReference>
<dbReference type="PROSITE" id="PS50846">
    <property type="entry name" value="HMA_2"/>
    <property type="match status" value="1"/>
</dbReference>
<accession>A0A7G1QBV8</accession>
<gene>
    <name evidence="3" type="ORF">NSCAC_1686</name>
</gene>
<evidence type="ECO:0000259" key="2">
    <source>
        <dbReference type="PROSITE" id="PS50846"/>
    </source>
</evidence>
<proteinExistence type="predicted"/>
<dbReference type="AlphaFoldDB" id="A0A7G1QBV8"/>
<dbReference type="InterPro" id="IPR036163">
    <property type="entry name" value="HMA_dom_sf"/>
</dbReference>
<dbReference type="InterPro" id="IPR017969">
    <property type="entry name" value="Heavy-metal-associated_CS"/>
</dbReference>
<name>A0A7G1QBV8_9GAMM</name>
<dbReference type="Pfam" id="PF00403">
    <property type="entry name" value="HMA"/>
    <property type="match status" value="1"/>
</dbReference>
<protein>
    <submittedName>
        <fullName evidence="3">Heavy metal transport/detoxification protein</fullName>
    </submittedName>
</protein>
<dbReference type="CDD" id="cd00371">
    <property type="entry name" value="HMA"/>
    <property type="match status" value="1"/>
</dbReference>
<organism evidence="3 4">
    <name type="scientific">Candidatus Nitrosacidococcus tergens</name>
    <dbReference type="NCBI Taxonomy" id="553981"/>
    <lineage>
        <taxon>Bacteria</taxon>
        <taxon>Pseudomonadati</taxon>
        <taxon>Pseudomonadota</taxon>
        <taxon>Gammaproteobacteria</taxon>
        <taxon>Chromatiales</taxon>
        <taxon>Chromatiaceae</taxon>
        <taxon>Candidatus Nitrosacidococcus</taxon>
    </lineage>
</organism>
<keyword evidence="4" id="KW-1185">Reference proteome</keyword>
<reference evidence="3 4" key="1">
    <citation type="submission" date="2020-03" db="EMBL/GenBank/DDBJ databases">
        <authorList>
            <person name="Picone N."/>
        </authorList>
    </citation>
    <scope>NUCLEOTIDE SEQUENCE [LARGE SCALE GENOMIC DNA]</scope>
    <source>
        <strain evidence="3">NSCAC1</strain>
    </source>
</reference>
<evidence type="ECO:0000256" key="1">
    <source>
        <dbReference type="ARBA" id="ARBA00022723"/>
    </source>
</evidence>
<dbReference type="SUPFAM" id="SSF55008">
    <property type="entry name" value="HMA, heavy metal-associated domain"/>
    <property type="match status" value="1"/>
</dbReference>
<dbReference type="KEGG" id="ntg:NSCAC_1686"/>
<keyword evidence="1" id="KW-0479">Metal-binding</keyword>
<feature type="domain" description="HMA" evidence="2">
    <location>
        <begin position="1"/>
        <end position="64"/>
    </location>
</feature>
<dbReference type="Proteomes" id="UP000516072">
    <property type="component" value="Chromosome"/>
</dbReference>
<evidence type="ECO:0000313" key="3">
    <source>
        <dbReference type="EMBL" id="CAB1277473.1"/>
    </source>
</evidence>
<sequence>MEKIYKVGGMTCQGCARSVENAIINALPEATVTVDLEKKQVTVTDINNDTLVAKAIEESGFDYEGVVS</sequence>
<dbReference type="Gene3D" id="3.30.70.100">
    <property type="match status" value="1"/>
</dbReference>
<dbReference type="RefSeq" id="WP_197744334.1">
    <property type="nucleotide sequence ID" value="NZ_LR778175.1"/>
</dbReference>
<dbReference type="EMBL" id="LR778175">
    <property type="protein sequence ID" value="CAB1277473.1"/>
    <property type="molecule type" value="Genomic_DNA"/>
</dbReference>
<dbReference type="InterPro" id="IPR006121">
    <property type="entry name" value="HMA_dom"/>
</dbReference>
<dbReference type="GO" id="GO:0046872">
    <property type="term" value="F:metal ion binding"/>
    <property type="evidence" value="ECO:0007669"/>
    <property type="project" value="UniProtKB-KW"/>
</dbReference>